<keyword evidence="8" id="KW-1185">Reference proteome</keyword>
<organism evidence="7 8">
    <name type="scientific">Acorus gramineus</name>
    <name type="common">Dwarf sweet flag</name>
    <dbReference type="NCBI Taxonomy" id="55184"/>
    <lineage>
        <taxon>Eukaryota</taxon>
        <taxon>Viridiplantae</taxon>
        <taxon>Streptophyta</taxon>
        <taxon>Embryophyta</taxon>
        <taxon>Tracheophyta</taxon>
        <taxon>Spermatophyta</taxon>
        <taxon>Magnoliopsida</taxon>
        <taxon>Liliopsida</taxon>
        <taxon>Acoraceae</taxon>
        <taxon>Acorus</taxon>
    </lineage>
</organism>
<reference evidence="7" key="1">
    <citation type="journal article" date="2023" name="Nat. Commun.">
        <title>Diploid and tetraploid genomes of Acorus and the evolution of monocots.</title>
        <authorList>
            <person name="Ma L."/>
            <person name="Liu K.W."/>
            <person name="Li Z."/>
            <person name="Hsiao Y.Y."/>
            <person name="Qi Y."/>
            <person name="Fu T."/>
            <person name="Tang G.D."/>
            <person name="Zhang D."/>
            <person name="Sun W.H."/>
            <person name="Liu D.K."/>
            <person name="Li Y."/>
            <person name="Chen G.Z."/>
            <person name="Liu X.D."/>
            <person name="Liao X.Y."/>
            <person name="Jiang Y.T."/>
            <person name="Yu X."/>
            <person name="Hao Y."/>
            <person name="Huang J."/>
            <person name="Zhao X.W."/>
            <person name="Ke S."/>
            <person name="Chen Y.Y."/>
            <person name="Wu W.L."/>
            <person name="Hsu J.L."/>
            <person name="Lin Y.F."/>
            <person name="Huang M.D."/>
            <person name="Li C.Y."/>
            <person name="Huang L."/>
            <person name="Wang Z.W."/>
            <person name="Zhao X."/>
            <person name="Zhong W.Y."/>
            <person name="Peng D.H."/>
            <person name="Ahmad S."/>
            <person name="Lan S."/>
            <person name="Zhang J.S."/>
            <person name="Tsai W.C."/>
            <person name="Van de Peer Y."/>
            <person name="Liu Z.J."/>
        </authorList>
    </citation>
    <scope>NUCLEOTIDE SEQUENCE</scope>
    <source>
        <strain evidence="7">SCP</strain>
    </source>
</reference>
<evidence type="ECO:0000256" key="1">
    <source>
        <dbReference type="ARBA" id="ARBA00022723"/>
    </source>
</evidence>
<dbReference type="PROSITE" id="PS00518">
    <property type="entry name" value="ZF_RING_1"/>
    <property type="match status" value="1"/>
</dbReference>
<evidence type="ECO:0000256" key="2">
    <source>
        <dbReference type="ARBA" id="ARBA00022771"/>
    </source>
</evidence>
<evidence type="ECO:0000313" key="8">
    <source>
        <dbReference type="Proteomes" id="UP001179952"/>
    </source>
</evidence>
<feature type="domain" description="RING-type" evidence="6">
    <location>
        <begin position="72"/>
        <end position="119"/>
    </location>
</feature>
<gene>
    <name evidence="7" type="ORF">QJS04_geneDACA016604</name>
</gene>
<evidence type="ECO:0000259" key="6">
    <source>
        <dbReference type="PROSITE" id="PS50089"/>
    </source>
</evidence>
<comment type="caution">
    <text evidence="7">The sequence shown here is derived from an EMBL/GenBank/DDBJ whole genome shotgun (WGS) entry which is preliminary data.</text>
</comment>
<dbReference type="Pfam" id="PF13639">
    <property type="entry name" value="zf-RING_2"/>
    <property type="match status" value="1"/>
</dbReference>
<feature type="compositionally biased region" description="Basic and acidic residues" evidence="5">
    <location>
        <begin position="242"/>
        <end position="251"/>
    </location>
</feature>
<dbReference type="InterPro" id="IPR017907">
    <property type="entry name" value="Znf_RING_CS"/>
</dbReference>
<dbReference type="Proteomes" id="UP001179952">
    <property type="component" value="Unassembled WGS sequence"/>
</dbReference>
<sequence>MSSSIASSSLDVPMEEVQAAAEDCKGGDLIDLLFEQVTLEDQMDETDTSAADASVVSCGSDGGGRGDGHVTCAICLEGIVLEEIALVKGCEHAYCVTCILRWAMYNQKPSSSPSCPQCKHPFEFLNIHRSLDGCIHDYMFEESVCLLLRAPWFVPLSVEPHDEPYDELEDIIQFQYQQYEHELDEDDDLEEAYYASSSNLRIGNRRWGDNGYIRSGRSEARPVGRDLSQGSSSVGPSRGPKKKEVVKEMTGRRAKRALKREAADKAAAAKHLVHLQRLGRK</sequence>
<dbReference type="PANTHER" id="PTHR47361:SF4">
    <property type="entry name" value="RING_U-BOX SUPERFAMILY PROTEIN"/>
    <property type="match status" value="1"/>
</dbReference>
<dbReference type="PANTHER" id="PTHR47361">
    <property type="entry name" value="RING/U-BOX SUPERFAMILY PROTEIN"/>
    <property type="match status" value="1"/>
</dbReference>
<dbReference type="EMBL" id="JAUJYN010000002">
    <property type="protein sequence ID" value="KAK1277383.1"/>
    <property type="molecule type" value="Genomic_DNA"/>
</dbReference>
<evidence type="ECO:0000256" key="3">
    <source>
        <dbReference type="ARBA" id="ARBA00022833"/>
    </source>
</evidence>
<protein>
    <recommendedName>
        <fullName evidence="6">RING-type domain-containing protein</fullName>
    </recommendedName>
</protein>
<evidence type="ECO:0000256" key="4">
    <source>
        <dbReference type="PROSITE-ProRule" id="PRU00175"/>
    </source>
</evidence>
<dbReference type="GO" id="GO:0008270">
    <property type="term" value="F:zinc ion binding"/>
    <property type="evidence" value="ECO:0007669"/>
    <property type="project" value="UniProtKB-KW"/>
</dbReference>
<evidence type="ECO:0000313" key="7">
    <source>
        <dbReference type="EMBL" id="KAK1277383.1"/>
    </source>
</evidence>
<dbReference type="AlphaFoldDB" id="A0AAV9BLV2"/>
<dbReference type="InterPro" id="IPR001841">
    <property type="entry name" value="Znf_RING"/>
</dbReference>
<proteinExistence type="predicted"/>
<dbReference type="SUPFAM" id="SSF57850">
    <property type="entry name" value="RING/U-box"/>
    <property type="match status" value="1"/>
</dbReference>
<reference evidence="7" key="2">
    <citation type="submission" date="2023-06" db="EMBL/GenBank/DDBJ databases">
        <authorList>
            <person name="Ma L."/>
            <person name="Liu K.-W."/>
            <person name="Li Z."/>
            <person name="Hsiao Y.-Y."/>
            <person name="Qi Y."/>
            <person name="Fu T."/>
            <person name="Tang G."/>
            <person name="Zhang D."/>
            <person name="Sun W.-H."/>
            <person name="Liu D.-K."/>
            <person name="Li Y."/>
            <person name="Chen G.-Z."/>
            <person name="Liu X.-D."/>
            <person name="Liao X.-Y."/>
            <person name="Jiang Y.-T."/>
            <person name="Yu X."/>
            <person name="Hao Y."/>
            <person name="Huang J."/>
            <person name="Zhao X.-W."/>
            <person name="Ke S."/>
            <person name="Chen Y.-Y."/>
            <person name="Wu W.-L."/>
            <person name="Hsu J.-L."/>
            <person name="Lin Y.-F."/>
            <person name="Huang M.-D."/>
            <person name="Li C.-Y."/>
            <person name="Huang L."/>
            <person name="Wang Z.-W."/>
            <person name="Zhao X."/>
            <person name="Zhong W.-Y."/>
            <person name="Peng D.-H."/>
            <person name="Ahmad S."/>
            <person name="Lan S."/>
            <person name="Zhang J.-S."/>
            <person name="Tsai W.-C."/>
            <person name="Van De Peer Y."/>
            <person name="Liu Z.-J."/>
        </authorList>
    </citation>
    <scope>NUCLEOTIDE SEQUENCE</scope>
    <source>
        <strain evidence="7">SCP</strain>
        <tissue evidence="7">Leaves</tissue>
    </source>
</reference>
<name>A0AAV9BLV2_ACOGR</name>
<feature type="region of interest" description="Disordered" evidence="5">
    <location>
        <begin position="218"/>
        <end position="265"/>
    </location>
</feature>
<dbReference type="Gene3D" id="3.30.40.10">
    <property type="entry name" value="Zinc/RING finger domain, C3HC4 (zinc finger)"/>
    <property type="match status" value="1"/>
</dbReference>
<keyword evidence="3" id="KW-0862">Zinc</keyword>
<keyword evidence="1" id="KW-0479">Metal-binding</keyword>
<evidence type="ECO:0000256" key="5">
    <source>
        <dbReference type="SAM" id="MobiDB-lite"/>
    </source>
</evidence>
<dbReference type="PROSITE" id="PS50089">
    <property type="entry name" value="ZF_RING_2"/>
    <property type="match status" value="1"/>
</dbReference>
<accession>A0AAV9BLV2</accession>
<keyword evidence="2 4" id="KW-0863">Zinc-finger</keyword>
<dbReference type="SMART" id="SM00184">
    <property type="entry name" value="RING"/>
    <property type="match status" value="1"/>
</dbReference>
<dbReference type="InterPro" id="IPR013083">
    <property type="entry name" value="Znf_RING/FYVE/PHD"/>
</dbReference>